<evidence type="ECO:0000313" key="3">
    <source>
        <dbReference type="Proteomes" id="UP000070449"/>
    </source>
</evidence>
<comment type="caution">
    <text evidence="2">The sequence shown here is derived from an EMBL/GenBank/DDBJ whole genome shotgun (WGS) entry which is preliminary data.</text>
</comment>
<organism evidence="2 3">
    <name type="scientific">candidate division WS6 bacterium OLB21</name>
    <dbReference type="NCBI Taxonomy" id="1617427"/>
    <lineage>
        <taxon>Bacteria</taxon>
        <taxon>Candidatus Dojkabacteria</taxon>
    </lineage>
</organism>
<dbReference type="EMBL" id="JYPD01000031">
    <property type="protein sequence ID" value="KXK07677.1"/>
    <property type="molecule type" value="Genomic_DNA"/>
</dbReference>
<reference evidence="2 3" key="1">
    <citation type="submission" date="2015-02" db="EMBL/GenBank/DDBJ databases">
        <title>Improved understanding of the partial-nitritation anammox process through 23 genomes representing the majority of the microbial community.</title>
        <authorList>
            <person name="Speth D.R."/>
            <person name="In T Zandt M."/>
            <person name="Guerrero Cruz S."/>
            <person name="Jetten M.S."/>
            <person name="Dutilh B.E."/>
        </authorList>
    </citation>
    <scope>NUCLEOTIDE SEQUENCE [LARGE SCALE GENOMIC DNA]</scope>
    <source>
        <strain evidence="2">OLB21</strain>
    </source>
</reference>
<accession>A0A136KE43</accession>
<feature type="compositionally biased region" description="Basic and acidic residues" evidence="1">
    <location>
        <begin position="138"/>
        <end position="155"/>
    </location>
</feature>
<evidence type="ECO:0000256" key="1">
    <source>
        <dbReference type="SAM" id="MobiDB-lite"/>
    </source>
</evidence>
<gene>
    <name evidence="2" type="ORF">UZ20_WS6002001146</name>
</gene>
<sequence length="827" mass="91365">MSDQQPREFSRRTFLKEAGVVTGGLSLAATGLIDILPNGNSEPQTLEAIIQDPEFRAEIQASAEDLIDSFRGTADNLGNVLSKIDMSIDAESGEVKFGDRISSYFESLQKAFDEDPDNHQRHQELVSEAVTFISDLDPDSHNEEHETEHGHDPNARMFDRLGTAYFIYALGKLTAQGIPGANRWMQEALVKYANQDKFEKDIPPHFNKVDYAVSGAILVASLESANINGDHERVHELQHGIQETVVASAKVGIDIALSIVNADIFKPIVDGEMKKIIEKADGDQDKKRNMLYWAIHKYAAVGSGLLSTNLGVSLARDMIWEYAKVDDELTEDGKPVYDMNMVYFMTAMVADLTGDVALANAIIAAGDIAPREIAQFNLGINNLHRMSLNAIPARLVNMGVGFKTVISAIGYAREHDRGVFKDRHGNIIENTVSVEDSIARFSRSMEEIPAESEAEIDESVERLKTTGDRLTASEFVNRAKDVIVGYGRGALDRIAHYPHLVKKNHEHYSHRRNLREHVNGVPLSRILLMKEAEMAGVDLSDHDHEVVDAYRHFETHGYDSVDTMAIIPPHHSSELSVMIEAIRKIPVAGDKVSTVLAELEALVNVAFSYENYEHTLHHILADAMNVLPYQLLNTPFVAGVVKHDLNSFRTAELTDPVSRDSSLIDIALENQTMHFALMLLSGFADNGFSMSVDINSILADAQRFLADGKPIDQVRKYVTLEIQKGYSASQAGGMGSMVGCSAHYNNLSLAVQDIIGSSMVGIPASIALYIQMTIVNSLIYKFGLMNELDLNEIPKLESALAEAVSNQQEGQGLTRAELFRMFMGQRV</sequence>
<name>A0A136KE43_9BACT</name>
<dbReference type="AlphaFoldDB" id="A0A136KE43"/>
<dbReference type="InterPro" id="IPR006311">
    <property type="entry name" value="TAT_signal"/>
</dbReference>
<dbReference type="PROSITE" id="PS51318">
    <property type="entry name" value="TAT"/>
    <property type="match status" value="1"/>
</dbReference>
<proteinExistence type="predicted"/>
<dbReference type="Proteomes" id="UP000070449">
    <property type="component" value="Unassembled WGS sequence"/>
</dbReference>
<evidence type="ECO:0000313" key="2">
    <source>
        <dbReference type="EMBL" id="KXK07677.1"/>
    </source>
</evidence>
<feature type="region of interest" description="Disordered" evidence="1">
    <location>
        <begin position="136"/>
        <end position="155"/>
    </location>
</feature>
<protein>
    <submittedName>
        <fullName evidence="2">Uncharacterized protein</fullName>
    </submittedName>
</protein>
<dbReference type="STRING" id="1617427.UZ20_WS6002001146"/>